<dbReference type="Pfam" id="PF00455">
    <property type="entry name" value="DeoRC"/>
    <property type="match status" value="1"/>
</dbReference>
<evidence type="ECO:0000256" key="4">
    <source>
        <dbReference type="ARBA" id="ARBA00023125"/>
    </source>
</evidence>
<dbReference type="EMBL" id="PENI01000025">
    <property type="protein sequence ID" value="RMB82095.1"/>
    <property type="molecule type" value="Genomic_DNA"/>
</dbReference>
<dbReference type="InterPro" id="IPR037171">
    <property type="entry name" value="NagB/RpiA_transferase-like"/>
</dbReference>
<keyword evidence="9" id="KW-1185">Reference proteome</keyword>
<dbReference type="PROSITE" id="PS00894">
    <property type="entry name" value="HTH_DEOR_1"/>
    <property type="match status" value="1"/>
</dbReference>
<evidence type="ECO:0000313" key="9">
    <source>
        <dbReference type="Proteomes" id="UP000270471"/>
    </source>
</evidence>
<accession>A0A3M0HZL4</accession>
<dbReference type="PROSITE" id="PS51000">
    <property type="entry name" value="HTH_DEOR_2"/>
    <property type="match status" value="1"/>
</dbReference>
<comment type="function">
    <text evidence="6">Repressor of the lactose catabolism operon. Galactose-6-phosphate is the inducer.</text>
</comment>
<dbReference type="SUPFAM" id="SSF100950">
    <property type="entry name" value="NagB/RpiA/CoA transferase-like"/>
    <property type="match status" value="1"/>
</dbReference>
<dbReference type="InterPro" id="IPR018356">
    <property type="entry name" value="Tscrpt_reg_HTH_DeoR_CS"/>
</dbReference>
<dbReference type="OrthoDB" id="7688673at2"/>
<gene>
    <name evidence="8" type="ORF">CTZ28_31440</name>
</gene>
<dbReference type="SUPFAM" id="SSF46785">
    <property type="entry name" value="Winged helix' DNA-binding domain"/>
    <property type="match status" value="1"/>
</dbReference>
<name>A0A3M0HZL4_9ACTN</name>
<proteinExistence type="predicted"/>
<dbReference type="Proteomes" id="UP000270471">
    <property type="component" value="Unassembled WGS sequence"/>
</dbReference>
<dbReference type="Pfam" id="PF08220">
    <property type="entry name" value="HTH_DeoR"/>
    <property type="match status" value="1"/>
</dbReference>
<evidence type="ECO:0000259" key="7">
    <source>
        <dbReference type="PROSITE" id="PS51000"/>
    </source>
</evidence>
<evidence type="ECO:0000256" key="3">
    <source>
        <dbReference type="ARBA" id="ARBA00023015"/>
    </source>
</evidence>
<dbReference type="InterPro" id="IPR050313">
    <property type="entry name" value="Carb_Metab_HTH_regulators"/>
</dbReference>
<evidence type="ECO:0000313" key="8">
    <source>
        <dbReference type="EMBL" id="RMB82095.1"/>
    </source>
</evidence>
<dbReference type="InterPro" id="IPR014036">
    <property type="entry name" value="DeoR-like_C"/>
</dbReference>
<feature type="domain" description="HTH deoR-type" evidence="7">
    <location>
        <begin position="3"/>
        <end position="58"/>
    </location>
</feature>
<dbReference type="Gene3D" id="1.10.10.10">
    <property type="entry name" value="Winged helix-like DNA-binding domain superfamily/Winged helix DNA-binding domain"/>
    <property type="match status" value="1"/>
</dbReference>
<dbReference type="RefSeq" id="WP_121893147.1">
    <property type="nucleotide sequence ID" value="NZ_JBEXWZ010000176.1"/>
</dbReference>
<dbReference type="GO" id="GO:0003677">
    <property type="term" value="F:DNA binding"/>
    <property type="evidence" value="ECO:0007669"/>
    <property type="project" value="UniProtKB-KW"/>
</dbReference>
<keyword evidence="2" id="KW-0678">Repressor</keyword>
<evidence type="ECO:0000256" key="2">
    <source>
        <dbReference type="ARBA" id="ARBA00022491"/>
    </source>
</evidence>
<dbReference type="GO" id="GO:0003700">
    <property type="term" value="F:DNA-binding transcription factor activity"/>
    <property type="evidence" value="ECO:0007669"/>
    <property type="project" value="InterPro"/>
</dbReference>
<dbReference type="PANTHER" id="PTHR30363">
    <property type="entry name" value="HTH-TYPE TRANSCRIPTIONAL REGULATOR SRLR-RELATED"/>
    <property type="match status" value="1"/>
</dbReference>
<dbReference type="InterPro" id="IPR036388">
    <property type="entry name" value="WH-like_DNA-bd_sf"/>
</dbReference>
<keyword evidence="5" id="KW-0804">Transcription</keyword>
<dbReference type="SMART" id="SM01134">
    <property type="entry name" value="DeoRC"/>
    <property type="match status" value="1"/>
</dbReference>
<dbReference type="InterPro" id="IPR036390">
    <property type="entry name" value="WH_DNA-bd_sf"/>
</dbReference>
<comment type="caution">
    <text evidence="8">The sequence shown here is derived from an EMBL/GenBank/DDBJ whole genome shotgun (WGS) entry which is preliminary data.</text>
</comment>
<evidence type="ECO:0000256" key="5">
    <source>
        <dbReference type="ARBA" id="ARBA00023163"/>
    </source>
</evidence>
<organism evidence="8 9">
    <name type="scientific">Streptomyces shenzhenensis</name>
    <dbReference type="NCBI Taxonomy" id="943815"/>
    <lineage>
        <taxon>Bacteria</taxon>
        <taxon>Bacillati</taxon>
        <taxon>Actinomycetota</taxon>
        <taxon>Actinomycetes</taxon>
        <taxon>Kitasatosporales</taxon>
        <taxon>Streptomycetaceae</taxon>
        <taxon>Streptomyces</taxon>
    </lineage>
</organism>
<reference evidence="8 9" key="1">
    <citation type="submission" date="2017-11" db="EMBL/GenBank/DDBJ databases">
        <title>Draft genome of actinobacteria isolated from guarana (Paullinia cupana (Mart.) Ducke.</title>
        <authorList>
            <person name="Siqueira K.A."/>
            <person name="Liotti R.G."/>
            <person name="Mendes T.A.O."/>
            <person name="Soares M.A."/>
        </authorList>
    </citation>
    <scope>NUCLEOTIDE SEQUENCE [LARGE SCALE GENOMIC DNA]</scope>
    <source>
        <strain evidence="8 9">193</strain>
    </source>
</reference>
<dbReference type="InterPro" id="IPR001034">
    <property type="entry name" value="DeoR_HTH"/>
</dbReference>
<dbReference type="PANTHER" id="PTHR30363:SF4">
    <property type="entry name" value="GLYCEROL-3-PHOSPHATE REGULON REPRESSOR"/>
    <property type="match status" value="1"/>
</dbReference>
<dbReference type="PRINTS" id="PR00037">
    <property type="entry name" value="HTHLACR"/>
</dbReference>
<protein>
    <recommendedName>
        <fullName evidence="1">Lactose phosphotransferase system repressor</fullName>
    </recommendedName>
</protein>
<evidence type="ECO:0000256" key="6">
    <source>
        <dbReference type="ARBA" id="ARBA00024937"/>
    </source>
</evidence>
<evidence type="ECO:0000256" key="1">
    <source>
        <dbReference type="ARBA" id="ARBA00021390"/>
    </source>
</evidence>
<keyword evidence="4" id="KW-0238">DNA-binding</keyword>
<sequence>MLAAERHRRIVAEIARLKFVTTDDLTTLLGVSHETVRRDLALLERRGELARVHGGATSPQAPVGEEASFSERSGTLAAEKEAIGRAAAALIEPDQIVVIDVGTTALEVARALPADHAGVIATPSLLVAAEVSTRPRVEVLVSGGRLRPGDLACSNAQAVEFFGNLRADAVFVGSGGIAPYGLTDFHLDEVATKRAMLGNASHRYVLADASKFGRTAAHRVCELSGFDTLITDEPCPAELRTALTRADTTVIVAKTSPTT</sequence>
<dbReference type="SMART" id="SM00420">
    <property type="entry name" value="HTH_DEOR"/>
    <property type="match status" value="1"/>
</dbReference>
<dbReference type="AlphaFoldDB" id="A0A3M0HZL4"/>
<keyword evidence="3" id="KW-0805">Transcription regulation</keyword>